<sequence length="602" mass="70279">MKLAWNKNSIVTRMIVMYSIPLIVFLIIVMVLNHNAQQRVKDEFILTNQHAFTQFVDELEQKIGLASDLKDVVTKNINLLEFIDSPNMSSESEFLGYYLDNVIPIIKYATAFSENSDYEIKVFLMNEQIPESWPYFFHMRHQQQHESIQSFIADEAATLMWLGVDNAPLLPKSQQADRKQYTLVSKLYSSTRQLLGLVTIMVAEQYMLPSGGEHGQDRTLLLIKQQQDAGAVLEDEAAGEQLQQLLQTAEVPQGYFMQNEFIYFYHWFPDIDETLVYKVALNELNASMSKSTSYNVLMIVGCFVIFIITCMLMFKLIFMRLNRMIAIMRKVIQGDLKMRIPDKRSDELGQLAQDMNGLIEMNNELIGNMLMKERLRKEAQIQALQYQINPHFIYNTLDVFRMRLIKEKMFWIADLLADFGKILRYNLSEQTHETTLGEELELIRKYMNLQKISTTHYIELELSIDEKLKKYPVIKFLLQPVVENCLKHGKNRDSKQLKIEISSEIRQQDIFILIKDNGNGIARQKLKQLNEAFRMPLLHYREQASRQGSSIGLQNINSRLRLYYGEQYHLLIDSEPGQYTCVTIRIPYQWEVETHGSHPNSR</sequence>
<evidence type="ECO:0000256" key="4">
    <source>
        <dbReference type="ARBA" id="ARBA00022679"/>
    </source>
</evidence>
<reference evidence="14" key="1">
    <citation type="submission" date="2021-03" db="EMBL/GenBank/DDBJ databases">
        <title>Antimicrobial resistance genes in bacteria isolated from Japanese honey, and their potential for conferring macrolide and lincosamide resistance in the American foulbrood pathogen Paenibacillus larvae.</title>
        <authorList>
            <person name="Okamoto M."/>
            <person name="Kumagai M."/>
            <person name="Kanamori H."/>
            <person name="Takamatsu D."/>
        </authorList>
    </citation>
    <scope>NUCLEOTIDE SEQUENCE</scope>
    <source>
        <strain evidence="14">J40TS1</strain>
    </source>
</reference>
<dbReference type="PANTHER" id="PTHR34220">
    <property type="entry name" value="SENSOR HISTIDINE KINASE YPDA"/>
    <property type="match status" value="1"/>
</dbReference>
<dbReference type="SUPFAM" id="SSF158472">
    <property type="entry name" value="HAMP domain-like"/>
    <property type="match status" value="1"/>
</dbReference>
<dbReference type="Pfam" id="PF02518">
    <property type="entry name" value="HATPase_c"/>
    <property type="match status" value="1"/>
</dbReference>
<dbReference type="EMBL" id="BOSE01000002">
    <property type="protein sequence ID" value="GIP16006.1"/>
    <property type="molecule type" value="Genomic_DNA"/>
</dbReference>
<evidence type="ECO:0000313" key="14">
    <source>
        <dbReference type="EMBL" id="GIP16006.1"/>
    </source>
</evidence>
<dbReference type="GO" id="GO:0000155">
    <property type="term" value="F:phosphorelay sensor kinase activity"/>
    <property type="evidence" value="ECO:0007669"/>
    <property type="project" value="InterPro"/>
</dbReference>
<dbReference type="Pfam" id="PF00672">
    <property type="entry name" value="HAMP"/>
    <property type="match status" value="1"/>
</dbReference>
<dbReference type="InterPro" id="IPR003660">
    <property type="entry name" value="HAMP_dom"/>
</dbReference>
<evidence type="ECO:0000256" key="9">
    <source>
        <dbReference type="ARBA" id="ARBA00022989"/>
    </source>
</evidence>
<dbReference type="Gene3D" id="3.30.565.10">
    <property type="entry name" value="Histidine kinase-like ATPase, C-terminal domain"/>
    <property type="match status" value="1"/>
</dbReference>
<comment type="caution">
    <text evidence="14">The sequence shown here is derived from an EMBL/GenBank/DDBJ whole genome shotgun (WGS) entry which is preliminary data.</text>
</comment>
<keyword evidence="5 12" id="KW-0812">Transmembrane</keyword>
<dbReference type="CDD" id="cd06225">
    <property type="entry name" value="HAMP"/>
    <property type="match status" value="1"/>
</dbReference>
<evidence type="ECO:0000259" key="13">
    <source>
        <dbReference type="PROSITE" id="PS50885"/>
    </source>
</evidence>
<dbReference type="Pfam" id="PF06580">
    <property type="entry name" value="His_kinase"/>
    <property type="match status" value="1"/>
</dbReference>
<dbReference type="PROSITE" id="PS50885">
    <property type="entry name" value="HAMP"/>
    <property type="match status" value="1"/>
</dbReference>
<gene>
    <name evidence="14" type="ORF">J40TS1_16480</name>
</gene>
<evidence type="ECO:0000256" key="8">
    <source>
        <dbReference type="ARBA" id="ARBA00022840"/>
    </source>
</evidence>
<dbReference type="SUPFAM" id="SSF55874">
    <property type="entry name" value="ATPase domain of HSP90 chaperone/DNA topoisomerase II/histidine kinase"/>
    <property type="match status" value="1"/>
</dbReference>
<keyword evidence="4" id="KW-0808">Transferase</keyword>
<dbReference type="Gene3D" id="6.10.340.10">
    <property type="match status" value="1"/>
</dbReference>
<dbReference type="RefSeq" id="WP_213514256.1">
    <property type="nucleotide sequence ID" value="NZ_BOSE01000002.1"/>
</dbReference>
<accession>A0A919YPN8</accession>
<comment type="subcellular location">
    <subcellularLocation>
        <location evidence="1">Cell membrane</location>
        <topology evidence="1">Multi-pass membrane protein</topology>
    </subcellularLocation>
</comment>
<evidence type="ECO:0000256" key="6">
    <source>
        <dbReference type="ARBA" id="ARBA00022741"/>
    </source>
</evidence>
<evidence type="ECO:0000256" key="11">
    <source>
        <dbReference type="ARBA" id="ARBA00023136"/>
    </source>
</evidence>
<dbReference type="PANTHER" id="PTHR34220:SF11">
    <property type="entry name" value="SENSOR PROTEIN KINASE HPTS"/>
    <property type="match status" value="1"/>
</dbReference>
<evidence type="ECO:0000256" key="3">
    <source>
        <dbReference type="ARBA" id="ARBA00022553"/>
    </source>
</evidence>
<dbReference type="SMART" id="SM00304">
    <property type="entry name" value="HAMP"/>
    <property type="match status" value="1"/>
</dbReference>
<keyword evidence="6" id="KW-0547">Nucleotide-binding</keyword>
<keyword evidence="8" id="KW-0067">ATP-binding</keyword>
<keyword evidence="7" id="KW-0418">Kinase</keyword>
<proteinExistence type="predicted"/>
<dbReference type="Proteomes" id="UP000683139">
    <property type="component" value="Unassembled WGS sequence"/>
</dbReference>
<keyword evidence="10" id="KW-0902">Two-component regulatory system</keyword>
<evidence type="ECO:0000256" key="10">
    <source>
        <dbReference type="ARBA" id="ARBA00023012"/>
    </source>
</evidence>
<keyword evidence="15" id="KW-1185">Reference proteome</keyword>
<feature type="domain" description="HAMP" evidence="13">
    <location>
        <begin position="315"/>
        <end position="367"/>
    </location>
</feature>
<feature type="transmembrane region" description="Helical" evidence="12">
    <location>
        <begin position="296"/>
        <end position="318"/>
    </location>
</feature>
<dbReference type="InterPro" id="IPR050640">
    <property type="entry name" value="Bact_2-comp_sensor_kinase"/>
</dbReference>
<evidence type="ECO:0000256" key="12">
    <source>
        <dbReference type="SAM" id="Phobius"/>
    </source>
</evidence>
<dbReference type="InterPro" id="IPR003594">
    <property type="entry name" value="HATPase_dom"/>
</dbReference>
<dbReference type="InterPro" id="IPR010559">
    <property type="entry name" value="Sig_transdc_His_kin_internal"/>
</dbReference>
<protein>
    <recommendedName>
        <fullName evidence="13">HAMP domain-containing protein</fullName>
    </recommendedName>
</protein>
<feature type="transmembrane region" description="Helical" evidence="12">
    <location>
        <begin position="12"/>
        <end position="32"/>
    </location>
</feature>
<dbReference type="GO" id="GO:0005524">
    <property type="term" value="F:ATP binding"/>
    <property type="evidence" value="ECO:0007669"/>
    <property type="project" value="UniProtKB-KW"/>
</dbReference>
<evidence type="ECO:0000313" key="15">
    <source>
        <dbReference type="Proteomes" id="UP000683139"/>
    </source>
</evidence>
<keyword evidence="3" id="KW-0597">Phosphoprotein</keyword>
<evidence type="ECO:0000256" key="1">
    <source>
        <dbReference type="ARBA" id="ARBA00004651"/>
    </source>
</evidence>
<dbReference type="GO" id="GO:0005886">
    <property type="term" value="C:plasma membrane"/>
    <property type="evidence" value="ECO:0007669"/>
    <property type="project" value="UniProtKB-SubCell"/>
</dbReference>
<evidence type="ECO:0000256" key="7">
    <source>
        <dbReference type="ARBA" id="ARBA00022777"/>
    </source>
</evidence>
<dbReference type="InterPro" id="IPR036890">
    <property type="entry name" value="HATPase_C_sf"/>
</dbReference>
<evidence type="ECO:0000256" key="5">
    <source>
        <dbReference type="ARBA" id="ARBA00022692"/>
    </source>
</evidence>
<keyword evidence="2" id="KW-1003">Cell membrane</keyword>
<name>A0A919YPN8_9BACL</name>
<evidence type="ECO:0000256" key="2">
    <source>
        <dbReference type="ARBA" id="ARBA00022475"/>
    </source>
</evidence>
<keyword evidence="11 12" id="KW-0472">Membrane</keyword>
<dbReference type="AlphaFoldDB" id="A0A919YPN8"/>
<organism evidence="14 15">
    <name type="scientific">Paenibacillus montaniterrae</name>
    <dbReference type="NCBI Taxonomy" id="429341"/>
    <lineage>
        <taxon>Bacteria</taxon>
        <taxon>Bacillati</taxon>
        <taxon>Bacillota</taxon>
        <taxon>Bacilli</taxon>
        <taxon>Bacillales</taxon>
        <taxon>Paenibacillaceae</taxon>
        <taxon>Paenibacillus</taxon>
    </lineage>
</organism>
<keyword evidence="9 12" id="KW-1133">Transmembrane helix</keyword>